<dbReference type="Proteomes" id="UP000015105">
    <property type="component" value="Chromosome 5D"/>
</dbReference>
<reference evidence="6" key="5">
    <citation type="journal article" date="2021" name="G3 (Bethesda)">
        <title>Aegilops tauschii genome assembly Aet v5.0 features greater sequence contiguity and improved annotation.</title>
        <authorList>
            <person name="Wang L."/>
            <person name="Zhu T."/>
            <person name="Rodriguez J.C."/>
            <person name="Deal K.R."/>
            <person name="Dubcovsky J."/>
            <person name="McGuire P.E."/>
            <person name="Lux T."/>
            <person name="Spannagl M."/>
            <person name="Mayer K.F.X."/>
            <person name="Baldrich P."/>
            <person name="Meyers B.C."/>
            <person name="Huo N."/>
            <person name="Gu Y.Q."/>
            <person name="Zhou H."/>
            <person name="Devos K.M."/>
            <person name="Bennetzen J.L."/>
            <person name="Unver T."/>
            <person name="Budak H."/>
            <person name="Gulick P.J."/>
            <person name="Galiba G."/>
            <person name="Kalapos B."/>
            <person name="Nelson D.R."/>
            <person name="Li P."/>
            <person name="You F.M."/>
            <person name="Luo M.C."/>
            <person name="Dvorak J."/>
        </authorList>
    </citation>
    <scope>NUCLEOTIDE SEQUENCE [LARGE SCALE GENOMIC DNA]</scope>
    <source>
        <strain evidence="6">cv. AL8/78</strain>
    </source>
</reference>
<sequence>MLFLFYLFCSFWAFFISEFYFSLENSSAEQLVDIGCQWVILGHSERRHVIGEDDQVVADAAEFLLVFLVHFSTL</sequence>
<keyword evidence="3" id="KW-0413">Isomerase</keyword>
<reference evidence="7" key="2">
    <citation type="journal article" date="2017" name="Nat. Plants">
        <title>The Aegilops tauschii genome reveals multiple impacts of transposons.</title>
        <authorList>
            <person name="Zhao G."/>
            <person name="Zou C."/>
            <person name="Li K."/>
            <person name="Wang K."/>
            <person name="Li T."/>
            <person name="Gao L."/>
            <person name="Zhang X."/>
            <person name="Wang H."/>
            <person name="Yang Z."/>
            <person name="Liu X."/>
            <person name="Jiang W."/>
            <person name="Mao L."/>
            <person name="Kong X."/>
            <person name="Jiao Y."/>
            <person name="Jia J."/>
        </authorList>
    </citation>
    <scope>NUCLEOTIDE SEQUENCE [LARGE SCALE GENOMIC DNA]</scope>
    <source>
        <strain evidence="7">cv. AL8/78</strain>
    </source>
</reference>
<evidence type="ECO:0008006" key="8">
    <source>
        <dbReference type="Google" id="ProtNLM"/>
    </source>
</evidence>
<accession>A0A453LFQ5</accession>
<dbReference type="Gene3D" id="3.20.20.70">
    <property type="entry name" value="Aldolase class I"/>
    <property type="match status" value="1"/>
</dbReference>
<evidence type="ECO:0000256" key="2">
    <source>
        <dbReference type="ARBA" id="ARBA00011738"/>
    </source>
</evidence>
<dbReference type="AlphaFoldDB" id="A0A453LFQ5"/>
<evidence type="ECO:0000313" key="6">
    <source>
        <dbReference type="EnsemblPlants" id="AET5Gv20746200.2"/>
    </source>
</evidence>
<proteinExistence type="inferred from homology"/>
<organism evidence="6 7">
    <name type="scientific">Aegilops tauschii subsp. strangulata</name>
    <name type="common">Goatgrass</name>
    <dbReference type="NCBI Taxonomy" id="200361"/>
    <lineage>
        <taxon>Eukaryota</taxon>
        <taxon>Viridiplantae</taxon>
        <taxon>Streptophyta</taxon>
        <taxon>Embryophyta</taxon>
        <taxon>Tracheophyta</taxon>
        <taxon>Spermatophyta</taxon>
        <taxon>Magnoliopsida</taxon>
        <taxon>Liliopsida</taxon>
        <taxon>Poales</taxon>
        <taxon>Poaceae</taxon>
        <taxon>BOP clade</taxon>
        <taxon>Pooideae</taxon>
        <taxon>Triticodae</taxon>
        <taxon>Triticeae</taxon>
        <taxon>Triticinae</taxon>
        <taxon>Aegilops</taxon>
    </lineage>
</organism>
<dbReference type="Pfam" id="PF00121">
    <property type="entry name" value="TIM"/>
    <property type="match status" value="1"/>
</dbReference>
<comment type="pathway">
    <text evidence="4">Carbohydrate biosynthesis.</text>
</comment>
<keyword evidence="5" id="KW-0732">Signal</keyword>
<dbReference type="InterPro" id="IPR000652">
    <property type="entry name" value="Triosephosphate_isomerase"/>
</dbReference>
<comment type="similarity">
    <text evidence="1">Belongs to the triosephosphate isomerase family.</text>
</comment>
<reference evidence="6" key="4">
    <citation type="submission" date="2019-03" db="UniProtKB">
        <authorList>
            <consortium name="EnsemblPlants"/>
        </authorList>
    </citation>
    <scope>IDENTIFICATION</scope>
</reference>
<name>A0A453LFQ5_AEGTS</name>
<evidence type="ECO:0000256" key="1">
    <source>
        <dbReference type="ARBA" id="ARBA00007422"/>
    </source>
</evidence>
<dbReference type="SUPFAM" id="SSF51351">
    <property type="entry name" value="Triosephosphate isomerase (TIM)"/>
    <property type="match status" value="1"/>
</dbReference>
<dbReference type="GO" id="GO:0004807">
    <property type="term" value="F:triose-phosphate isomerase activity"/>
    <property type="evidence" value="ECO:0007669"/>
    <property type="project" value="InterPro"/>
</dbReference>
<dbReference type="GO" id="GO:0046166">
    <property type="term" value="P:glyceraldehyde-3-phosphate biosynthetic process"/>
    <property type="evidence" value="ECO:0007669"/>
    <property type="project" value="TreeGrafter"/>
</dbReference>
<dbReference type="InterPro" id="IPR013785">
    <property type="entry name" value="Aldolase_TIM"/>
</dbReference>
<reference evidence="7" key="1">
    <citation type="journal article" date="2014" name="Science">
        <title>Ancient hybridizations among the ancestral genomes of bread wheat.</title>
        <authorList>
            <consortium name="International Wheat Genome Sequencing Consortium,"/>
            <person name="Marcussen T."/>
            <person name="Sandve S.R."/>
            <person name="Heier L."/>
            <person name="Spannagl M."/>
            <person name="Pfeifer M."/>
            <person name="Jakobsen K.S."/>
            <person name="Wulff B.B."/>
            <person name="Steuernagel B."/>
            <person name="Mayer K.F."/>
            <person name="Olsen O.A."/>
        </authorList>
    </citation>
    <scope>NUCLEOTIDE SEQUENCE [LARGE SCALE GENOMIC DNA]</scope>
    <source>
        <strain evidence="7">cv. AL8/78</strain>
    </source>
</reference>
<feature type="signal peptide" evidence="5">
    <location>
        <begin position="1"/>
        <end position="28"/>
    </location>
</feature>
<feature type="chain" id="PRO_5019145859" description="Triosephosphate isomerase" evidence="5">
    <location>
        <begin position="29"/>
        <end position="74"/>
    </location>
</feature>
<dbReference type="EnsemblPlants" id="AET5Gv20746200.2">
    <property type="protein sequence ID" value="AET5Gv20746200.2"/>
    <property type="gene ID" value="AET5Gv20746200"/>
</dbReference>
<keyword evidence="7" id="KW-1185">Reference proteome</keyword>
<dbReference type="GO" id="GO:0019563">
    <property type="term" value="P:glycerol catabolic process"/>
    <property type="evidence" value="ECO:0007669"/>
    <property type="project" value="TreeGrafter"/>
</dbReference>
<dbReference type="Gramene" id="AET5Gv20746200.2">
    <property type="protein sequence ID" value="AET5Gv20746200.2"/>
    <property type="gene ID" value="AET5Gv20746200"/>
</dbReference>
<dbReference type="InterPro" id="IPR035990">
    <property type="entry name" value="TIM_sf"/>
</dbReference>
<protein>
    <recommendedName>
        <fullName evidence="8">Triosephosphate isomerase</fullName>
    </recommendedName>
</protein>
<reference evidence="6" key="3">
    <citation type="journal article" date="2017" name="Nature">
        <title>Genome sequence of the progenitor of the wheat D genome Aegilops tauschii.</title>
        <authorList>
            <person name="Luo M.C."/>
            <person name="Gu Y.Q."/>
            <person name="Puiu D."/>
            <person name="Wang H."/>
            <person name="Twardziok S.O."/>
            <person name="Deal K.R."/>
            <person name="Huo N."/>
            <person name="Zhu T."/>
            <person name="Wang L."/>
            <person name="Wang Y."/>
            <person name="McGuire P.E."/>
            <person name="Liu S."/>
            <person name="Long H."/>
            <person name="Ramasamy R.K."/>
            <person name="Rodriguez J.C."/>
            <person name="Van S.L."/>
            <person name="Yuan L."/>
            <person name="Wang Z."/>
            <person name="Xia Z."/>
            <person name="Xiao L."/>
            <person name="Anderson O.D."/>
            <person name="Ouyang S."/>
            <person name="Liang Y."/>
            <person name="Zimin A.V."/>
            <person name="Pertea G."/>
            <person name="Qi P."/>
            <person name="Bennetzen J.L."/>
            <person name="Dai X."/>
            <person name="Dawson M.W."/>
            <person name="Muller H.G."/>
            <person name="Kugler K."/>
            <person name="Rivarola-Duarte L."/>
            <person name="Spannagl M."/>
            <person name="Mayer K.F.X."/>
            <person name="Lu F.H."/>
            <person name="Bevan M.W."/>
            <person name="Leroy P."/>
            <person name="Li P."/>
            <person name="You F.M."/>
            <person name="Sun Q."/>
            <person name="Liu Z."/>
            <person name="Lyons E."/>
            <person name="Wicker T."/>
            <person name="Salzberg S.L."/>
            <person name="Devos K.M."/>
            <person name="Dvorak J."/>
        </authorList>
    </citation>
    <scope>NUCLEOTIDE SEQUENCE [LARGE SCALE GENOMIC DNA]</scope>
    <source>
        <strain evidence="6">cv. AL8/78</strain>
    </source>
</reference>
<evidence type="ECO:0000256" key="5">
    <source>
        <dbReference type="SAM" id="SignalP"/>
    </source>
</evidence>
<evidence type="ECO:0000256" key="3">
    <source>
        <dbReference type="ARBA" id="ARBA00023235"/>
    </source>
</evidence>
<dbReference type="PROSITE" id="PS51440">
    <property type="entry name" value="TIM_2"/>
    <property type="match status" value="1"/>
</dbReference>
<evidence type="ECO:0000256" key="4">
    <source>
        <dbReference type="ARBA" id="ARBA00024331"/>
    </source>
</evidence>
<dbReference type="PANTHER" id="PTHR21139">
    <property type="entry name" value="TRIOSEPHOSPHATE ISOMERASE"/>
    <property type="match status" value="1"/>
</dbReference>
<dbReference type="GO" id="GO:0005829">
    <property type="term" value="C:cytosol"/>
    <property type="evidence" value="ECO:0007669"/>
    <property type="project" value="TreeGrafter"/>
</dbReference>
<evidence type="ECO:0000313" key="7">
    <source>
        <dbReference type="Proteomes" id="UP000015105"/>
    </source>
</evidence>
<dbReference type="GO" id="GO:0006096">
    <property type="term" value="P:glycolytic process"/>
    <property type="evidence" value="ECO:0007669"/>
    <property type="project" value="TreeGrafter"/>
</dbReference>
<dbReference type="PANTHER" id="PTHR21139:SF2">
    <property type="entry name" value="TRIOSEPHOSPHATE ISOMERASE"/>
    <property type="match status" value="1"/>
</dbReference>
<comment type="subunit">
    <text evidence="2">Homodimer.</text>
</comment>
<dbReference type="GO" id="GO:0006094">
    <property type="term" value="P:gluconeogenesis"/>
    <property type="evidence" value="ECO:0007669"/>
    <property type="project" value="TreeGrafter"/>
</dbReference>